<organism evidence="2 3">
    <name type="scientific">Actinomadura sediminis</name>
    <dbReference type="NCBI Taxonomy" id="1038904"/>
    <lineage>
        <taxon>Bacteria</taxon>
        <taxon>Bacillati</taxon>
        <taxon>Actinomycetota</taxon>
        <taxon>Actinomycetes</taxon>
        <taxon>Streptosporangiales</taxon>
        <taxon>Thermomonosporaceae</taxon>
        <taxon>Actinomadura</taxon>
    </lineage>
</organism>
<dbReference type="InterPro" id="IPR014710">
    <property type="entry name" value="RmlC-like_jellyroll"/>
</dbReference>
<name>A0ABW3EL09_9ACTN</name>
<protein>
    <submittedName>
        <fullName evidence="2">Crp/Fnr family transcriptional regulator</fullName>
    </submittedName>
</protein>
<dbReference type="CDD" id="cd00038">
    <property type="entry name" value="CAP_ED"/>
    <property type="match status" value="1"/>
</dbReference>
<comment type="caution">
    <text evidence="2">The sequence shown here is derived from an EMBL/GenBank/DDBJ whole genome shotgun (WGS) entry which is preliminary data.</text>
</comment>
<dbReference type="RefSeq" id="WP_378296039.1">
    <property type="nucleotide sequence ID" value="NZ_JBHTJA010000002.1"/>
</dbReference>
<sequence length="160" mass="17669">MGARNSVTAAELARERFFADVPGRHRAALAVTARAVAVPDGHRFFEEGGTAGWFWLVRSGRVALDLQVPGRGAVVVETLLAGSIVGWSWLFPPHRWRFGAVAVEPVTAYRFDGRRVRELCADDPVLGHDLALRFGAVMLDRLEATRVRVLDLYAHPEEVP</sequence>
<dbReference type="SUPFAM" id="SSF51206">
    <property type="entry name" value="cAMP-binding domain-like"/>
    <property type="match status" value="1"/>
</dbReference>
<proteinExistence type="predicted"/>
<dbReference type="SMART" id="SM00100">
    <property type="entry name" value="cNMP"/>
    <property type="match status" value="1"/>
</dbReference>
<reference evidence="3" key="1">
    <citation type="journal article" date="2019" name="Int. J. Syst. Evol. Microbiol.">
        <title>The Global Catalogue of Microorganisms (GCM) 10K type strain sequencing project: providing services to taxonomists for standard genome sequencing and annotation.</title>
        <authorList>
            <consortium name="The Broad Institute Genomics Platform"/>
            <consortium name="The Broad Institute Genome Sequencing Center for Infectious Disease"/>
            <person name="Wu L."/>
            <person name="Ma J."/>
        </authorList>
    </citation>
    <scope>NUCLEOTIDE SEQUENCE [LARGE SCALE GENOMIC DNA]</scope>
    <source>
        <strain evidence="3">JCM 31202</strain>
    </source>
</reference>
<dbReference type="InterPro" id="IPR000595">
    <property type="entry name" value="cNMP-bd_dom"/>
</dbReference>
<dbReference type="EMBL" id="JBHTJA010000002">
    <property type="protein sequence ID" value="MFD0899219.1"/>
    <property type="molecule type" value="Genomic_DNA"/>
</dbReference>
<dbReference type="PROSITE" id="PS50042">
    <property type="entry name" value="CNMP_BINDING_3"/>
    <property type="match status" value="1"/>
</dbReference>
<keyword evidence="3" id="KW-1185">Reference proteome</keyword>
<evidence type="ECO:0000259" key="1">
    <source>
        <dbReference type="PROSITE" id="PS50042"/>
    </source>
</evidence>
<dbReference type="Pfam" id="PF00027">
    <property type="entry name" value="cNMP_binding"/>
    <property type="match status" value="1"/>
</dbReference>
<dbReference type="InterPro" id="IPR018490">
    <property type="entry name" value="cNMP-bd_dom_sf"/>
</dbReference>
<evidence type="ECO:0000313" key="3">
    <source>
        <dbReference type="Proteomes" id="UP001596972"/>
    </source>
</evidence>
<accession>A0ABW3EL09</accession>
<dbReference type="Gene3D" id="2.60.120.10">
    <property type="entry name" value="Jelly Rolls"/>
    <property type="match status" value="1"/>
</dbReference>
<dbReference type="Proteomes" id="UP001596972">
    <property type="component" value="Unassembled WGS sequence"/>
</dbReference>
<feature type="domain" description="Cyclic nucleotide-binding" evidence="1">
    <location>
        <begin position="17"/>
        <end position="119"/>
    </location>
</feature>
<evidence type="ECO:0000313" key="2">
    <source>
        <dbReference type="EMBL" id="MFD0899219.1"/>
    </source>
</evidence>
<gene>
    <name evidence="2" type="ORF">ACFQ11_02340</name>
</gene>